<evidence type="ECO:0008006" key="3">
    <source>
        <dbReference type="Google" id="ProtNLM"/>
    </source>
</evidence>
<sequence length="251" mass="27477">MMQDNPPLLIMVPLSDSFRLPDLTLPDDVANRVILNRSKYPDLKSIEAVVGGMSFHLTHHLAQDNFQHFSADKLNHIFCIAPESPMSAIGITLSEHIANAKHDSTINRTFLELARIIGKALNATSVIWQPAKLHIGFEYFAEASQQYITGGPFPVLIQIAISESSDGKFQTFGLSYFSEQEIRLSAPTDYPANQVIKRLVRIAHDIATNGRIDTATEAQGFVPGETLSLSPSADLSIVDIAIAAGPSRQLL</sequence>
<protein>
    <recommendedName>
        <fullName evidence="3">DUF4261 domain-containing protein</fullName>
    </recommendedName>
</protein>
<dbReference type="EMBL" id="CP071794">
    <property type="protein sequence ID" value="QTD56429.1"/>
    <property type="molecule type" value="Genomic_DNA"/>
</dbReference>
<evidence type="ECO:0000313" key="1">
    <source>
        <dbReference type="EMBL" id="QTD56429.1"/>
    </source>
</evidence>
<organism evidence="1 2">
    <name type="scientific">Parasphingorhabdus cellanae</name>
    <dbReference type="NCBI Taxonomy" id="2806553"/>
    <lineage>
        <taxon>Bacteria</taxon>
        <taxon>Pseudomonadati</taxon>
        <taxon>Pseudomonadota</taxon>
        <taxon>Alphaproteobacteria</taxon>
        <taxon>Sphingomonadales</taxon>
        <taxon>Sphingomonadaceae</taxon>
        <taxon>Parasphingorhabdus</taxon>
    </lineage>
</organism>
<gene>
    <name evidence="1" type="ORF">J4G78_02170</name>
</gene>
<proteinExistence type="predicted"/>
<evidence type="ECO:0000313" key="2">
    <source>
        <dbReference type="Proteomes" id="UP000663923"/>
    </source>
</evidence>
<name>A0ABX7T7J5_9SPHN</name>
<accession>A0ABX7T7J5</accession>
<keyword evidence="2" id="KW-1185">Reference proteome</keyword>
<reference evidence="1 2" key="1">
    <citation type="submission" date="2021-03" db="EMBL/GenBank/DDBJ databases">
        <title>Complete genome of Parasphingorhabdus_sp.JHSY0214.</title>
        <authorList>
            <person name="Yoo J.H."/>
            <person name="Bae J.W."/>
        </authorList>
    </citation>
    <scope>NUCLEOTIDE SEQUENCE [LARGE SCALE GENOMIC DNA]</scope>
    <source>
        <strain evidence="1 2">JHSY0214</strain>
    </source>
</reference>
<dbReference type="Proteomes" id="UP000663923">
    <property type="component" value="Chromosome"/>
</dbReference>
<dbReference type="RefSeq" id="WP_207988249.1">
    <property type="nucleotide sequence ID" value="NZ_CP071794.1"/>
</dbReference>